<dbReference type="EMBL" id="JANQDX010000017">
    <property type="protein sequence ID" value="KAL0908216.1"/>
    <property type="molecule type" value="Genomic_DNA"/>
</dbReference>
<accession>A0ABD0UCY2</accession>
<protein>
    <submittedName>
        <fullName evidence="1">Uncharacterized protein</fullName>
    </submittedName>
</protein>
<sequence>MPPCFHHFQIAHPSKLSFATSATKHPMLLAVSTPPILWKVSSLNMQAMIDRKIALRVVDLVDWVICNPCSCLNEMDIERQESSGFQAGEV</sequence>
<dbReference type="Proteomes" id="UP001552299">
    <property type="component" value="Unassembled WGS sequence"/>
</dbReference>
<dbReference type="AlphaFoldDB" id="A0ABD0UCY2"/>
<organism evidence="1 2">
    <name type="scientific">Dendrobium thyrsiflorum</name>
    <name type="common">Pinecone-like raceme dendrobium</name>
    <name type="synonym">Orchid</name>
    <dbReference type="NCBI Taxonomy" id="117978"/>
    <lineage>
        <taxon>Eukaryota</taxon>
        <taxon>Viridiplantae</taxon>
        <taxon>Streptophyta</taxon>
        <taxon>Embryophyta</taxon>
        <taxon>Tracheophyta</taxon>
        <taxon>Spermatophyta</taxon>
        <taxon>Magnoliopsida</taxon>
        <taxon>Liliopsida</taxon>
        <taxon>Asparagales</taxon>
        <taxon>Orchidaceae</taxon>
        <taxon>Epidendroideae</taxon>
        <taxon>Malaxideae</taxon>
        <taxon>Dendrobiinae</taxon>
        <taxon>Dendrobium</taxon>
    </lineage>
</organism>
<reference evidence="1 2" key="1">
    <citation type="journal article" date="2024" name="Plant Biotechnol. J.">
        <title>Dendrobium thyrsiflorum genome and its molecular insights into genes involved in important horticultural traits.</title>
        <authorList>
            <person name="Chen B."/>
            <person name="Wang J.Y."/>
            <person name="Zheng P.J."/>
            <person name="Li K.L."/>
            <person name="Liang Y.M."/>
            <person name="Chen X.F."/>
            <person name="Zhang C."/>
            <person name="Zhao X."/>
            <person name="He X."/>
            <person name="Zhang G.Q."/>
            <person name="Liu Z.J."/>
            <person name="Xu Q."/>
        </authorList>
    </citation>
    <scope>NUCLEOTIDE SEQUENCE [LARGE SCALE GENOMIC DNA]</scope>
    <source>
        <strain evidence="1">GZMU011</strain>
    </source>
</reference>
<comment type="caution">
    <text evidence="1">The sequence shown here is derived from an EMBL/GenBank/DDBJ whole genome shotgun (WGS) entry which is preliminary data.</text>
</comment>
<keyword evidence="2" id="KW-1185">Reference proteome</keyword>
<evidence type="ECO:0000313" key="2">
    <source>
        <dbReference type="Proteomes" id="UP001552299"/>
    </source>
</evidence>
<gene>
    <name evidence="1" type="ORF">M5K25_022695</name>
</gene>
<proteinExistence type="predicted"/>
<name>A0ABD0UCY2_DENTH</name>
<evidence type="ECO:0000313" key="1">
    <source>
        <dbReference type="EMBL" id="KAL0908216.1"/>
    </source>
</evidence>